<protein>
    <submittedName>
        <fullName evidence="2">TonB-dependent receptor SusC</fullName>
    </submittedName>
</protein>
<proteinExistence type="predicted"/>
<dbReference type="NCBIfam" id="TIGR04057">
    <property type="entry name" value="SusC_RagA_signa"/>
    <property type="match status" value="1"/>
</dbReference>
<dbReference type="SUPFAM" id="SSF56935">
    <property type="entry name" value="Porins"/>
    <property type="match status" value="1"/>
</dbReference>
<dbReference type="Gene3D" id="2.60.40.1120">
    <property type="entry name" value="Carboxypeptidase-like, regulatory domain"/>
    <property type="match status" value="1"/>
</dbReference>
<dbReference type="Gene3D" id="2.170.130.10">
    <property type="entry name" value="TonB-dependent receptor, plug domain"/>
    <property type="match status" value="1"/>
</dbReference>
<dbReference type="Pfam" id="PF13715">
    <property type="entry name" value="CarbopepD_reg_2"/>
    <property type="match status" value="1"/>
</dbReference>
<sequence>MLKSEFVNVKNLMCKNHFLKIIFTILLLHFSIIVFSQQNIVSGTVVDVDKTPIIGVNIFIKGTDQGVITDINGKYSIRIESSDDILIFRYVGMQTQEIAVRNSKIIDVTLQEESTKLDEVVVVGYGTQKKASAVGAISQVKGDNLMQSGTSDISQAISGKLSGVLTMQRTGQPGANDTEILIRGLSSWNGSQPLILVDGVERDFTSMDPNEIETISVLKDASATAVFGARGGNGVIIVTTKRGKAGKPKLSASFSNGFNKAITNSDFIDSYTTELAWNISQMNTGKFTNLTSQQALNEYRNPTNPLKALEYPNVNWFKETTKSFASNSNANITLSGGSEFLRYFVSLGYNYQGDVFKGRTDGIYDSEHWYEKFNYRTNLDFNISKSTTLAFNIGGDISINNTPQFGTINSSFNPWNAIFNTSPSSSPAYYPEWLVDLYPNSYSIEDSKTLLATNSDYYGNPYTMLNKGSYSRSLGTKLFTDIVLDQKLDFITSGLFIRGKVSLSTYYSNIIRSVTHTPGQYSFDFVKAEEGENPWIKDGSTNEITKDQVIVSYPSGILNNFYRDLYYEIGLNYDNSFDSKHNITALLLINRQNRQNNVEFPFYNQALVTRATYNYKYKYLFETNVSYTGSEAFAPGNKFGLFPSLALGWVVSEEQFFGKIRPIINKLKFRYSDGLVGSDKATERWLYTSDYWIDGARANPEKGPFIHEGAVANESAQWEQSHKRDLGIELGFFDNLISMEVSLFDEYREKMLVTPANTSFLVGNSFKQLNLGELKKHGIDIELGFNKLTKNGFRYWGKTMWGLSENRVIEKAEALYTPEYQKAAGKSLGYIVGSISAGNGYFTSIDDIYTNVASISPDANGFVVGSYKVIDFNADGKIDKNGDLYAIAGNLYAPVVYSFSGGLSYKGFECSFLFSGNIGKYVQYGYPYELEFSYDNNHRIHQSALDYWTPVNSTANHSTLLGKDFGTIAFAGSAINLEGRYIRNADYLRLKEVYFGYTFDNNFVHKMGVSGASVFATGNNILTFTKLIEGDPEAKSFTTGFYPLMANVKLGVKILF</sequence>
<dbReference type="InterPro" id="IPR039426">
    <property type="entry name" value="TonB-dep_rcpt-like"/>
</dbReference>
<dbReference type="InterPro" id="IPR012910">
    <property type="entry name" value="Plug_dom"/>
</dbReference>
<gene>
    <name evidence="2" type="primary">susC_79</name>
    <name evidence="2" type="ORF">SDC9_47794</name>
</gene>
<evidence type="ECO:0000259" key="1">
    <source>
        <dbReference type="Pfam" id="PF07715"/>
    </source>
</evidence>
<accession>A0A644WGZ0</accession>
<dbReference type="InterPro" id="IPR023997">
    <property type="entry name" value="TonB-dep_OMP_SusC/RagA_CS"/>
</dbReference>
<dbReference type="PROSITE" id="PS52016">
    <property type="entry name" value="TONB_DEPENDENT_REC_3"/>
    <property type="match status" value="1"/>
</dbReference>
<dbReference type="AlphaFoldDB" id="A0A644WGZ0"/>
<organism evidence="2">
    <name type="scientific">bioreactor metagenome</name>
    <dbReference type="NCBI Taxonomy" id="1076179"/>
    <lineage>
        <taxon>unclassified sequences</taxon>
        <taxon>metagenomes</taxon>
        <taxon>ecological metagenomes</taxon>
    </lineage>
</organism>
<dbReference type="InterPro" id="IPR037066">
    <property type="entry name" value="Plug_dom_sf"/>
</dbReference>
<dbReference type="Pfam" id="PF07715">
    <property type="entry name" value="Plug"/>
    <property type="match status" value="1"/>
</dbReference>
<feature type="domain" description="TonB-dependent receptor plug" evidence="1">
    <location>
        <begin position="130"/>
        <end position="235"/>
    </location>
</feature>
<dbReference type="NCBIfam" id="TIGR04056">
    <property type="entry name" value="OMP_RagA_SusC"/>
    <property type="match status" value="1"/>
</dbReference>
<dbReference type="InterPro" id="IPR008969">
    <property type="entry name" value="CarboxyPept-like_regulatory"/>
</dbReference>
<name>A0A644WGZ0_9ZZZZ</name>
<dbReference type="EMBL" id="VSSQ01000804">
    <property type="protein sequence ID" value="MPM01554.1"/>
    <property type="molecule type" value="Genomic_DNA"/>
</dbReference>
<comment type="caution">
    <text evidence="2">The sequence shown here is derived from an EMBL/GenBank/DDBJ whole genome shotgun (WGS) entry which is preliminary data.</text>
</comment>
<dbReference type="InterPro" id="IPR023996">
    <property type="entry name" value="TonB-dep_OMP_SusC/RagA"/>
</dbReference>
<reference evidence="2" key="1">
    <citation type="submission" date="2019-08" db="EMBL/GenBank/DDBJ databases">
        <authorList>
            <person name="Kucharzyk K."/>
            <person name="Murdoch R.W."/>
            <person name="Higgins S."/>
            <person name="Loffler F."/>
        </authorList>
    </citation>
    <scope>NUCLEOTIDE SEQUENCE</scope>
</reference>
<evidence type="ECO:0000313" key="2">
    <source>
        <dbReference type="EMBL" id="MPM01554.1"/>
    </source>
</evidence>
<dbReference type="SUPFAM" id="SSF49464">
    <property type="entry name" value="Carboxypeptidase regulatory domain-like"/>
    <property type="match status" value="1"/>
</dbReference>
<dbReference type="FunFam" id="2.170.130.10:FF:000003">
    <property type="entry name" value="SusC/RagA family TonB-linked outer membrane protein"/>
    <property type="match status" value="1"/>
</dbReference>
<keyword evidence="2" id="KW-0675">Receptor</keyword>